<name>A0A1F6CGX6_9BACT</name>
<evidence type="ECO:0000259" key="7">
    <source>
        <dbReference type="Pfam" id="PF04932"/>
    </source>
</evidence>
<evidence type="ECO:0000256" key="6">
    <source>
        <dbReference type="SAM" id="Phobius"/>
    </source>
</evidence>
<dbReference type="AlphaFoldDB" id="A0A1F6CGX6"/>
<feature type="transmembrane region" description="Helical" evidence="6">
    <location>
        <begin position="42"/>
        <end position="62"/>
    </location>
</feature>
<dbReference type="SMART" id="SM00028">
    <property type="entry name" value="TPR"/>
    <property type="match status" value="3"/>
</dbReference>
<feature type="transmembrane region" description="Helical" evidence="6">
    <location>
        <begin position="12"/>
        <end position="30"/>
    </location>
</feature>
<feature type="transmembrane region" description="Helical" evidence="6">
    <location>
        <begin position="198"/>
        <end position="217"/>
    </location>
</feature>
<dbReference type="InterPro" id="IPR007016">
    <property type="entry name" value="O-antigen_ligase-rel_domated"/>
</dbReference>
<feature type="transmembrane region" description="Helical" evidence="6">
    <location>
        <begin position="173"/>
        <end position="191"/>
    </location>
</feature>
<dbReference type="PROSITE" id="PS50005">
    <property type="entry name" value="TPR"/>
    <property type="match status" value="2"/>
</dbReference>
<keyword evidence="5" id="KW-0802">TPR repeat</keyword>
<accession>A0A1F6CGX6</accession>
<dbReference type="EMBL" id="MFKU01000016">
    <property type="protein sequence ID" value="OGG48231.1"/>
    <property type="molecule type" value="Genomic_DNA"/>
</dbReference>
<dbReference type="Pfam" id="PF13181">
    <property type="entry name" value="TPR_8"/>
    <property type="match status" value="1"/>
</dbReference>
<dbReference type="PANTHER" id="PTHR37422:SF13">
    <property type="entry name" value="LIPOPOLYSACCHARIDE BIOSYNTHESIS PROTEIN PA4999-RELATED"/>
    <property type="match status" value="1"/>
</dbReference>
<feature type="repeat" description="TPR" evidence="5">
    <location>
        <begin position="540"/>
        <end position="573"/>
    </location>
</feature>
<proteinExistence type="predicted"/>
<dbReference type="InterPro" id="IPR019734">
    <property type="entry name" value="TPR_rpt"/>
</dbReference>
<organism evidence="8 9">
    <name type="scientific">Candidatus Kaiserbacteria bacterium RIFCSPHIGHO2_01_FULL_53_31</name>
    <dbReference type="NCBI Taxonomy" id="1798481"/>
    <lineage>
        <taxon>Bacteria</taxon>
        <taxon>Candidatus Kaiseribacteriota</taxon>
    </lineage>
</organism>
<feature type="transmembrane region" description="Helical" evidence="6">
    <location>
        <begin position="434"/>
        <end position="453"/>
    </location>
</feature>
<evidence type="ECO:0000256" key="4">
    <source>
        <dbReference type="ARBA" id="ARBA00023136"/>
    </source>
</evidence>
<dbReference type="SUPFAM" id="SSF48452">
    <property type="entry name" value="TPR-like"/>
    <property type="match status" value="1"/>
</dbReference>
<feature type="transmembrane region" description="Helical" evidence="6">
    <location>
        <begin position="345"/>
        <end position="368"/>
    </location>
</feature>
<feature type="transmembrane region" description="Helical" evidence="6">
    <location>
        <begin position="223"/>
        <end position="241"/>
    </location>
</feature>
<feature type="transmembrane region" description="Helical" evidence="6">
    <location>
        <begin position="107"/>
        <end position="127"/>
    </location>
</feature>
<dbReference type="Gene3D" id="1.25.40.10">
    <property type="entry name" value="Tetratricopeptide repeat domain"/>
    <property type="match status" value="1"/>
</dbReference>
<evidence type="ECO:0000313" key="8">
    <source>
        <dbReference type="EMBL" id="OGG48231.1"/>
    </source>
</evidence>
<protein>
    <recommendedName>
        <fullName evidence="7">O-antigen ligase-related domain-containing protein</fullName>
    </recommendedName>
</protein>
<dbReference type="Pfam" id="PF04932">
    <property type="entry name" value="Wzy_C"/>
    <property type="match status" value="1"/>
</dbReference>
<dbReference type="PANTHER" id="PTHR37422">
    <property type="entry name" value="TEICHURONIC ACID BIOSYNTHESIS PROTEIN TUAE"/>
    <property type="match status" value="1"/>
</dbReference>
<evidence type="ECO:0000256" key="3">
    <source>
        <dbReference type="ARBA" id="ARBA00022989"/>
    </source>
</evidence>
<comment type="caution">
    <text evidence="8">The sequence shown here is derived from an EMBL/GenBank/DDBJ whole genome shotgun (WGS) entry which is preliminary data.</text>
</comment>
<keyword evidence="3 6" id="KW-1133">Transmembrane helix</keyword>
<evidence type="ECO:0000256" key="1">
    <source>
        <dbReference type="ARBA" id="ARBA00004141"/>
    </source>
</evidence>
<keyword evidence="2 6" id="KW-0812">Transmembrane</keyword>
<dbReference type="InterPro" id="IPR051533">
    <property type="entry name" value="WaaL-like"/>
</dbReference>
<feature type="transmembrane region" description="Helical" evidence="6">
    <location>
        <begin position="69"/>
        <end position="87"/>
    </location>
</feature>
<comment type="subcellular location">
    <subcellularLocation>
        <location evidence="1">Membrane</location>
        <topology evidence="1">Multi-pass membrane protein</topology>
    </subcellularLocation>
</comment>
<evidence type="ECO:0000256" key="5">
    <source>
        <dbReference type="PROSITE-ProRule" id="PRU00339"/>
    </source>
</evidence>
<evidence type="ECO:0000313" key="9">
    <source>
        <dbReference type="Proteomes" id="UP000178815"/>
    </source>
</evidence>
<feature type="repeat" description="TPR" evidence="5">
    <location>
        <begin position="673"/>
        <end position="706"/>
    </location>
</feature>
<dbReference type="STRING" id="1798481.A2678_01450"/>
<feature type="domain" description="O-antigen ligase-related" evidence="7">
    <location>
        <begin position="206"/>
        <end position="358"/>
    </location>
</feature>
<dbReference type="InterPro" id="IPR011990">
    <property type="entry name" value="TPR-like_helical_dom_sf"/>
</dbReference>
<dbReference type="GO" id="GO:0016020">
    <property type="term" value="C:membrane"/>
    <property type="evidence" value="ECO:0007669"/>
    <property type="project" value="UniProtKB-SubCell"/>
</dbReference>
<feature type="transmembrane region" description="Helical" evidence="6">
    <location>
        <begin position="134"/>
        <end position="153"/>
    </location>
</feature>
<sequence length="724" mass="79443">MRSDGVAKQIARWTALGAFFLIPLAPLIVADPYFFPFITGKAFFFRILTEVAVVAWAVLALLDKEYRPRFSWIGIAFVAFVVWMFIADIFANNVMKAFWSNFERMEGWVLLAHLLGFFFAASAVLRVEKKWRAWFLMSLTVSVVVSAYALLQLSGTLAIHQGSTRIDASFGNSAYLAIYFLFNVFIALWLALTEQQLWLKWSLIALAVLEAVLIFFTETRGTVLGLVGALFLGALLTAFTAGKRARRFAGGMLVLLLLVAGVFYAARNSAFVQENHTLQRIASISLSDGQTRFTIWGMALRGVGERPLTGWGQEGFNYIFNKHYQPSLYGQESWFDRAHDAFIDWLTAGGVPAFVLYLSLFGSAIVLLWRNSELSRPERIALTAALAGYAFHNIFVFDNLYSYIYFFAILALIDSQVARRTVLDNQRELTSEEGATYALPVAAVVLIALIWSVNIPGMKAATQLIVAMTPAAEGPAQNISMFADLLTHPAFATQEIREQLVAFASIVAQNPSVPTTEKQQAVSLAVSEMQKQVAAYPDDARERLQLAYAYRAGGDFQNALDEIKAASLLSPNKEDIWIEIGATEWDVGNAKGAQAAFSKAYALGPQFPRLAVYAAAGNIAAGDVPAANDILKRAYGTTTIDSDVLAVAYYRTKDWPSLIRLWKVRASASGVGAQTWFSLAAAYYAAGDKQNAIATIKKAVALYPEAASSGAAAIQQIQGKTTVQ</sequence>
<reference evidence="8 9" key="1">
    <citation type="journal article" date="2016" name="Nat. Commun.">
        <title>Thousands of microbial genomes shed light on interconnected biogeochemical processes in an aquifer system.</title>
        <authorList>
            <person name="Anantharaman K."/>
            <person name="Brown C.T."/>
            <person name="Hug L.A."/>
            <person name="Sharon I."/>
            <person name="Castelle C.J."/>
            <person name="Probst A.J."/>
            <person name="Thomas B.C."/>
            <person name="Singh A."/>
            <person name="Wilkins M.J."/>
            <person name="Karaoz U."/>
            <person name="Brodie E.L."/>
            <person name="Williams K.H."/>
            <person name="Hubbard S.S."/>
            <person name="Banfield J.F."/>
        </authorList>
    </citation>
    <scope>NUCLEOTIDE SEQUENCE [LARGE SCALE GENOMIC DNA]</scope>
</reference>
<keyword evidence="4 6" id="KW-0472">Membrane</keyword>
<gene>
    <name evidence="8" type="ORF">A2678_01450</name>
</gene>
<evidence type="ECO:0000256" key="2">
    <source>
        <dbReference type="ARBA" id="ARBA00022692"/>
    </source>
</evidence>
<feature type="transmembrane region" description="Helical" evidence="6">
    <location>
        <begin position="248"/>
        <end position="266"/>
    </location>
</feature>
<dbReference type="Proteomes" id="UP000178815">
    <property type="component" value="Unassembled WGS sequence"/>
</dbReference>